<name>A0A7R6PPF2_9BACT</name>
<evidence type="ECO:0000313" key="1">
    <source>
        <dbReference type="EMBL" id="BBB31946.1"/>
    </source>
</evidence>
<dbReference type="EMBL" id="AP017470">
    <property type="protein sequence ID" value="BBB31946.1"/>
    <property type="molecule type" value="Genomic_DNA"/>
</dbReference>
<proteinExistence type="predicted"/>
<dbReference type="RefSeq" id="WP_201328278.1">
    <property type="nucleotide sequence ID" value="NZ_AP017470.1"/>
</dbReference>
<protein>
    <submittedName>
        <fullName evidence="1">Uncharacterized protein</fullName>
    </submittedName>
</protein>
<reference evidence="1 2" key="1">
    <citation type="journal article" date="2012" name="Extremophiles">
        <title>Thermotomaculum hydrothermale gen. nov., sp. nov., a novel heterotrophic thermophile within the phylum Acidobacteria from a deep-sea hydrothermal vent chimney in the Southern Okinawa Trough.</title>
        <authorList>
            <person name="Izumi H."/>
            <person name="Nunoura T."/>
            <person name="Miyazaki M."/>
            <person name="Mino S."/>
            <person name="Toki T."/>
            <person name="Takai K."/>
            <person name="Sako Y."/>
            <person name="Sawabe T."/>
            <person name="Nakagawa S."/>
        </authorList>
    </citation>
    <scope>NUCLEOTIDE SEQUENCE [LARGE SCALE GENOMIC DNA]</scope>
    <source>
        <strain evidence="1 2">AC55</strain>
    </source>
</reference>
<gene>
    <name evidence="1" type="ORF">TTHT_0330</name>
</gene>
<dbReference type="Proteomes" id="UP000595564">
    <property type="component" value="Chromosome"/>
</dbReference>
<keyword evidence="2" id="KW-1185">Reference proteome</keyword>
<accession>A0A7R6PPF2</accession>
<organism evidence="1 2">
    <name type="scientific">Thermotomaculum hydrothermale</name>
    <dbReference type="NCBI Taxonomy" id="981385"/>
    <lineage>
        <taxon>Bacteria</taxon>
        <taxon>Pseudomonadati</taxon>
        <taxon>Acidobacteriota</taxon>
        <taxon>Holophagae</taxon>
        <taxon>Thermotomaculales</taxon>
        <taxon>Thermotomaculaceae</taxon>
        <taxon>Thermotomaculum</taxon>
    </lineage>
</organism>
<sequence length="164" mass="19097">MLRKVIVLFSFTLFCILGLSKTDKNLIKIKLKNGETYRVNKLEIYGNAEPDRFWYTDKDGFYVDVSFKDLVEIKNTAKGIYLVKIRTGAEKVKKIENLKFKFNNGKGRDLNVPLSDIEFIKFTTHKCDKICPLGHIFRNTDFIYCPYDGLLLKPLETEKVETIK</sequence>
<dbReference type="KEGG" id="thyd:TTHT_0330"/>
<dbReference type="AlphaFoldDB" id="A0A7R6PPF2"/>
<evidence type="ECO:0000313" key="2">
    <source>
        <dbReference type="Proteomes" id="UP000595564"/>
    </source>
</evidence>